<dbReference type="SUPFAM" id="SSF48371">
    <property type="entry name" value="ARM repeat"/>
    <property type="match status" value="1"/>
</dbReference>
<dbReference type="Proteomes" id="UP000179807">
    <property type="component" value="Unassembled WGS sequence"/>
</dbReference>
<evidence type="ECO:0000313" key="2">
    <source>
        <dbReference type="Proteomes" id="UP000179807"/>
    </source>
</evidence>
<dbReference type="AlphaFoldDB" id="A0A1J4L3A8"/>
<gene>
    <name evidence="1" type="ORF">TRFO_02697</name>
</gene>
<name>A0A1J4L3A8_9EUKA</name>
<organism evidence="1 2">
    <name type="scientific">Tritrichomonas foetus</name>
    <dbReference type="NCBI Taxonomy" id="1144522"/>
    <lineage>
        <taxon>Eukaryota</taxon>
        <taxon>Metamonada</taxon>
        <taxon>Parabasalia</taxon>
        <taxon>Tritrichomonadida</taxon>
        <taxon>Tritrichomonadidae</taxon>
        <taxon>Tritrichomonas</taxon>
    </lineage>
</organism>
<accession>A0A1J4L3A8</accession>
<dbReference type="EMBL" id="MLAK01000111">
    <property type="protein sequence ID" value="OHT16438.1"/>
    <property type="molecule type" value="Genomic_DNA"/>
</dbReference>
<dbReference type="RefSeq" id="XP_068369574.1">
    <property type="nucleotide sequence ID" value="XM_068490848.1"/>
</dbReference>
<keyword evidence="2" id="KW-1185">Reference proteome</keyword>
<dbReference type="Gene3D" id="1.25.10.10">
    <property type="entry name" value="Leucine-rich Repeat Variant"/>
    <property type="match status" value="1"/>
</dbReference>
<dbReference type="InterPro" id="IPR016024">
    <property type="entry name" value="ARM-type_fold"/>
</dbReference>
<evidence type="ECO:0008006" key="3">
    <source>
        <dbReference type="Google" id="ProtNLM"/>
    </source>
</evidence>
<sequence>MTQQDLENALQILSSSQNQDEINNVQSTIMQLCSDPNSIKLFFQVIDTPINPISSNRIPPLISNYMRMNYSQLDPQLQELIMTKLLQLTFNPPNSELPNFVYPILCSYSKNNPQLCQTIIETAGKCIEVNANVVVCIKVVSDVLDKLPEEFVAQNFQMFFKFSFLGLNSNDWETIIPSMRIFFNVVIAASHKSVQLPDLSTQFQHLLGLTTIVQNADDNNFCSFWAILGDVINCNLLPVETVGILFESAMKIIENPEVENHLKVYPLNSLIGTIHLLDQTHLSRIIDSVLTVSIKSVEQEGTIQMEYFDMISSALKDLPSKDVYSMLKPRIIQLTEIKDRNTNVVAISIFSLVFNRAPEAAFNDREFIIAKLMEALDKNDNLLNAAVCIVLDSFGESFKSVDVFALPFIPRIVPFIISPDDELRKNATDALHILCELINVPLPGFFQALWQIKDQVPPDELSGFLPFLATAIEKSDNFGDSESESLRDFIIPFLNSDDYDLASNFLFVIIALIKTNESLMDQLLPLSLNVILRCISDNTNDDATCCSLVAIGELFDILGERIKEPFAPAVEIAVQILNSDEAAPRVTDDALNALCIVAKRTGDGALASGLQEKCINCFISGNNGDDAEEDFEEDEEDEYSTILTGAKCSSRIAPLLNKDDAMQLFLQLHEFIIDTSDSRIASEVMKPITRLLHYACDENKPNMLKRCSELLSMIFSGQFNASEGKDIYSGNYDMFLMTNIAYLIAEFVQYPSPFVDQLCEFMIKIIQIPDNATLYSFIGAYSDVIKYGTGSPASVQAIFSIIPHLLTIASDPDTKQNLAFLLNIIVQKDPASIQNVAQFVPALQEWYVQGKQSPNGHQIMLSNIASTFLVFFANGLPVDPVLLNEAISEFPPFDPLETPSMITNMAKIFSTAGQLDIDTIQNAATALSQLFILNEIDLRKRKITQEVLSVAHQMFVTFSRSNPQVIQNVLQKYQNSKRKLDKINAVLQ</sequence>
<dbReference type="OrthoDB" id="10541543at2759"/>
<reference evidence="1" key="1">
    <citation type="submission" date="2016-10" db="EMBL/GenBank/DDBJ databases">
        <authorList>
            <person name="Benchimol M."/>
            <person name="Almeida L.G."/>
            <person name="Vasconcelos A.T."/>
            <person name="Perreira-Neves A."/>
            <person name="Rosa I.A."/>
            <person name="Tasca T."/>
            <person name="Bogo M.R."/>
            <person name="de Souza W."/>
        </authorList>
    </citation>
    <scope>NUCLEOTIDE SEQUENCE [LARGE SCALE GENOMIC DNA]</scope>
    <source>
        <strain evidence="1">K</strain>
    </source>
</reference>
<proteinExistence type="predicted"/>
<protein>
    <recommendedName>
        <fullName evidence="3">Importin N-terminal domain-containing protein</fullName>
    </recommendedName>
</protein>
<dbReference type="VEuPathDB" id="TrichDB:TRFO_02697"/>
<evidence type="ECO:0000313" key="1">
    <source>
        <dbReference type="EMBL" id="OHT16438.1"/>
    </source>
</evidence>
<dbReference type="GeneID" id="94825552"/>
<comment type="caution">
    <text evidence="1">The sequence shown here is derived from an EMBL/GenBank/DDBJ whole genome shotgun (WGS) entry which is preliminary data.</text>
</comment>
<dbReference type="InterPro" id="IPR011989">
    <property type="entry name" value="ARM-like"/>
</dbReference>